<accession>A0A382VGD0</accession>
<dbReference type="Gene3D" id="3.40.50.10610">
    <property type="entry name" value="ABC-type transport auxiliary lipoprotein component"/>
    <property type="match status" value="1"/>
</dbReference>
<proteinExistence type="predicted"/>
<organism evidence="2">
    <name type="scientific">marine metagenome</name>
    <dbReference type="NCBI Taxonomy" id="408172"/>
    <lineage>
        <taxon>unclassified sequences</taxon>
        <taxon>metagenomes</taxon>
        <taxon>ecological metagenomes</taxon>
    </lineage>
</organism>
<gene>
    <name evidence="2" type="ORF">METZ01_LOCUS398418</name>
</gene>
<evidence type="ECO:0000256" key="1">
    <source>
        <dbReference type="SAM" id="Phobius"/>
    </source>
</evidence>
<dbReference type="AlphaFoldDB" id="A0A382VGD0"/>
<reference evidence="2" key="1">
    <citation type="submission" date="2018-05" db="EMBL/GenBank/DDBJ databases">
        <authorList>
            <person name="Lanie J.A."/>
            <person name="Ng W.-L."/>
            <person name="Kazmierczak K.M."/>
            <person name="Andrzejewski T.M."/>
            <person name="Davidsen T.M."/>
            <person name="Wayne K.J."/>
            <person name="Tettelin H."/>
            <person name="Glass J.I."/>
            <person name="Rusch D."/>
            <person name="Podicherti R."/>
            <person name="Tsui H.-C.T."/>
            <person name="Winkler M.E."/>
        </authorList>
    </citation>
    <scope>NUCLEOTIDE SEQUENCE</scope>
</reference>
<feature type="transmembrane region" description="Helical" evidence="1">
    <location>
        <begin position="152"/>
        <end position="171"/>
    </location>
</feature>
<dbReference type="Pfam" id="PF03783">
    <property type="entry name" value="CsgG"/>
    <property type="match status" value="1"/>
</dbReference>
<sequence>MYGAKYLAVLDLEAVGLSDTEAKVLTQRLTSKMIELSDYTIVERANIDKILKEQKFQHSGCTDSECAVEIGQLLNADITVIGTVSKFGDTYTIDSRIINVGNGEALGSASFTHTGNIDQLVKDGIESVARELLGVKTPLMEKVSSFVYNNRYIVGGVSFALWIAWGMNWIVL</sequence>
<name>A0A382VGD0_9ZZZZ</name>
<keyword evidence="1" id="KW-1133">Transmembrane helix</keyword>
<dbReference type="InterPro" id="IPR005534">
    <property type="entry name" value="Curli_assmbl/transp-comp_CsgG"/>
</dbReference>
<dbReference type="EMBL" id="UINC01151769">
    <property type="protein sequence ID" value="SVD45564.1"/>
    <property type="molecule type" value="Genomic_DNA"/>
</dbReference>
<dbReference type="GO" id="GO:0030288">
    <property type="term" value="C:outer membrane-bounded periplasmic space"/>
    <property type="evidence" value="ECO:0007669"/>
    <property type="project" value="InterPro"/>
</dbReference>
<evidence type="ECO:0000313" key="2">
    <source>
        <dbReference type="EMBL" id="SVD45564.1"/>
    </source>
</evidence>
<keyword evidence="1" id="KW-0472">Membrane</keyword>
<keyword evidence="1" id="KW-0812">Transmembrane</keyword>
<protein>
    <submittedName>
        <fullName evidence="2">Uncharacterized protein</fullName>
    </submittedName>
</protein>